<protein>
    <recommendedName>
        <fullName evidence="4 11">Ubiquitin-like protein ATG12</fullName>
    </recommendedName>
</protein>
<comment type="subunit">
    <text evidence="11">Forms a conjugate with ATG5.</text>
</comment>
<evidence type="ECO:0000256" key="5">
    <source>
        <dbReference type="ARBA" id="ARBA00022490"/>
    </source>
</evidence>
<keyword evidence="9 11" id="KW-0072">Autophagy</keyword>
<dbReference type="PANTHER" id="PTHR13385:SF0">
    <property type="entry name" value="UBIQUITIN-LIKE PROTEIN ATG12"/>
    <property type="match status" value="1"/>
</dbReference>
<dbReference type="SUPFAM" id="SSF54236">
    <property type="entry name" value="Ubiquitin-like"/>
    <property type="match status" value="1"/>
</dbReference>
<keyword evidence="5" id="KW-0963">Cytoplasm</keyword>
<keyword evidence="7 11" id="KW-0833">Ubl conjugation pathway</keyword>
<evidence type="ECO:0000256" key="8">
    <source>
        <dbReference type="ARBA" id="ARBA00022990"/>
    </source>
</evidence>
<evidence type="ECO:0000256" key="4">
    <source>
        <dbReference type="ARBA" id="ARBA00015875"/>
    </source>
</evidence>
<dbReference type="GO" id="GO:0019776">
    <property type="term" value="F:Atg8-family ligase activity"/>
    <property type="evidence" value="ECO:0007669"/>
    <property type="project" value="TreeGrafter"/>
</dbReference>
<feature type="region of interest" description="Disordered" evidence="12">
    <location>
        <begin position="1"/>
        <end position="30"/>
    </location>
</feature>
<dbReference type="GO" id="GO:0000045">
    <property type="term" value="P:autophagosome assembly"/>
    <property type="evidence" value="ECO:0007669"/>
    <property type="project" value="InterPro"/>
</dbReference>
<dbReference type="Pfam" id="PF04110">
    <property type="entry name" value="APG12"/>
    <property type="match status" value="1"/>
</dbReference>
<dbReference type="Proteomes" id="UP001163046">
    <property type="component" value="Unassembled WGS sequence"/>
</dbReference>
<dbReference type="Gene3D" id="3.10.20.90">
    <property type="entry name" value="Phosphatidylinositol 3-kinase Catalytic Subunit, Chain A, domain 1"/>
    <property type="match status" value="1"/>
</dbReference>
<gene>
    <name evidence="13" type="primary">ATG12</name>
    <name evidence="13" type="ORF">OS493_033944</name>
</gene>
<dbReference type="GO" id="GO:0000422">
    <property type="term" value="P:autophagy of mitochondrion"/>
    <property type="evidence" value="ECO:0007669"/>
    <property type="project" value="TreeGrafter"/>
</dbReference>
<sequence length="121" mass="13728">MVETQRKMSEPPQPTDSHNAQAQKSEVSKKSLKKKVEVLLKAAGDAPIMMRKKWQVDGSKQVAYIIEFIKKYIKCEPQDSLFVYVGQCFAPTPDQTLQNLYDCFGADGKLVLHYCKTQAWG</sequence>
<evidence type="ECO:0000256" key="1">
    <source>
        <dbReference type="ARBA" id="ARBA00004184"/>
    </source>
</evidence>
<organism evidence="13 14">
    <name type="scientific">Desmophyllum pertusum</name>
    <dbReference type="NCBI Taxonomy" id="174260"/>
    <lineage>
        <taxon>Eukaryota</taxon>
        <taxon>Metazoa</taxon>
        <taxon>Cnidaria</taxon>
        <taxon>Anthozoa</taxon>
        <taxon>Hexacorallia</taxon>
        <taxon>Scleractinia</taxon>
        <taxon>Caryophylliina</taxon>
        <taxon>Caryophylliidae</taxon>
        <taxon>Desmophyllum</taxon>
    </lineage>
</organism>
<evidence type="ECO:0000256" key="12">
    <source>
        <dbReference type="SAM" id="MobiDB-lite"/>
    </source>
</evidence>
<dbReference type="PANTHER" id="PTHR13385">
    <property type="entry name" value="AUTOPHAGY PROTEIN 12"/>
    <property type="match status" value="1"/>
</dbReference>
<dbReference type="AlphaFoldDB" id="A0A9X0D0E5"/>
<dbReference type="GO" id="GO:0061723">
    <property type="term" value="P:glycophagy"/>
    <property type="evidence" value="ECO:0007669"/>
    <property type="project" value="TreeGrafter"/>
</dbReference>
<evidence type="ECO:0000256" key="7">
    <source>
        <dbReference type="ARBA" id="ARBA00022786"/>
    </source>
</evidence>
<dbReference type="GO" id="GO:0012505">
    <property type="term" value="C:endomembrane system"/>
    <property type="evidence" value="ECO:0007669"/>
    <property type="project" value="UniProtKB-SubCell"/>
</dbReference>
<evidence type="ECO:0000313" key="13">
    <source>
        <dbReference type="EMBL" id="KAJ7382587.1"/>
    </source>
</evidence>
<dbReference type="FunFam" id="3.10.20.90:FF:000117">
    <property type="entry name" value="Ubiquitin-like protein ATG12"/>
    <property type="match status" value="1"/>
</dbReference>
<dbReference type="CDD" id="cd01612">
    <property type="entry name" value="Ubl_ATG12"/>
    <property type="match status" value="1"/>
</dbReference>
<evidence type="ECO:0000256" key="3">
    <source>
        <dbReference type="ARBA" id="ARBA00007778"/>
    </source>
</evidence>
<evidence type="ECO:0000256" key="10">
    <source>
        <dbReference type="ARBA" id="ARBA00023136"/>
    </source>
</evidence>
<name>A0A9X0D0E5_9CNID</name>
<comment type="subcellular location">
    <subcellularLocation>
        <location evidence="2">Cytoplasm</location>
    </subcellularLocation>
    <subcellularLocation>
        <location evidence="1">Endomembrane system</location>
        <topology evidence="1">Peripheral membrane protein</topology>
    </subcellularLocation>
</comment>
<accession>A0A9X0D0E5</accession>
<keyword evidence="14" id="KW-1185">Reference proteome</keyword>
<evidence type="ECO:0000256" key="2">
    <source>
        <dbReference type="ARBA" id="ARBA00004496"/>
    </source>
</evidence>
<dbReference type="EMBL" id="MU825919">
    <property type="protein sequence ID" value="KAJ7382587.1"/>
    <property type="molecule type" value="Genomic_DNA"/>
</dbReference>
<evidence type="ECO:0000256" key="6">
    <source>
        <dbReference type="ARBA" id="ARBA00022499"/>
    </source>
</evidence>
<evidence type="ECO:0000256" key="9">
    <source>
        <dbReference type="ARBA" id="ARBA00023006"/>
    </source>
</evidence>
<comment type="function">
    <text evidence="11">Ubiquitin-like protein involved in autophagic vesicle formation.</text>
</comment>
<comment type="similarity">
    <text evidence="3 11">Belongs to the ATG12 family.</text>
</comment>
<keyword evidence="10" id="KW-0472">Membrane</keyword>
<comment type="caution">
    <text evidence="13">The sequence shown here is derived from an EMBL/GenBank/DDBJ whole genome shotgun (WGS) entry which is preliminary data.</text>
</comment>
<keyword evidence="6 11" id="KW-1017">Isopeptide bond</keyword>
<evidence type="ECO:0000313" key="14">
    <source>
        <dbReference type="Proteomes" id="UP001163046"/>
    </source>
</evidence>
<dbReference type="OrthoDB" id="10003551at2759"/>
<dbReference type="GO" id="GO:0034274">
    <property type="term" value="C:Atg12-Atg5-Atg16 complex"/>
    <property type="evidence" value="ECO:0007669"/>
    <property type="project" value="TreeGrafter"/>
</dbReference>
<dbReference type="GO" id="GO:0034045">
    <property type="term" value="C:phagophore assembly site membrane"/>
    <property type="evidence" value="ECO:0007669"/>
    <property type="project" value="TreeGrafter"/>
</dbReference>
<dbReference type="InterPro" id="IPR029071">
    <property type="entry name" value="Ubiquitin-like_domsf"/>
</dbReference>
<evidence type="ECO:0000256" key="11">
    <source>
        <dbReference type="RuleBase" id="RU361201"/>
    </source>
</evidence>
<proteinExistence type="inferred from homology"/>
<dbReference type="InterPro" id="IPR007242">
    <property type="entry name" value="Atg12"/>
</dbReference>
<dbReference type="GO" id="GO:0097352">
    <property type="term" value="P:autophagosome maturation"/>
    <property type="evidence" value="ECO:0007669"/>
    <property type="project" value="TreeGrafter"/>
</dbReference>
<dbReference type="GO" id="GO:0000421">
    <property type="term" value="C:autophagosome membrane"/>
    <property type="evidence" value="ECO:0007669"/>
    <property type="project" value="TreeGrafter"/>
</dbReference>
<dbReference type="GO" id="GO:0034727">
    <property type="term" value="P:piecemeal microautophagy of the nucleus"/>
    <property type="evidence" value="ECO:0007669"/>
    <property type="project" value="TreeGrafter"/>
</dbReference>
<reference evidence="13" key="1">
    <citation type="submission" date="2023-01" db="EMBL/GenBank/DDBJ databases">
        <title>Genome assembly of the deep-sea coral Lophelia pertusa.</title>
        <authorList>
            <person name="Herrera S."/>
            <person name="Cordes E."/>
        </authorList>
    </citation>
    <scope>NUCLEOTIDE SEQUENCE</scope>
    <source>
        <strain evidence="13">USNM1676648</strain>
        <tissue evidence="13">Polyp</tissue>
    </source>
</reference>
<keyword evidence="8" id="KW-0007">Acetylation</keyword>